<organism evidence="3 4">
    <name type="scientific">Stegodyphus mimosarum</name>
    <name type="common">African social velvet spider</name>
    <dbReference type="NCBI Taxonomy" id="407821"/>
    <lineage>
        <taxon>Eukaryota</taxon>
        <taxon>Metazoa</taxon>
        <taxon>Ecdysozoa</taxon>
        <taxon>Arthropoda</taxon>
        <taxon>Chelicerata</taxon>
        <taxon>Arachnida</taxon>
        <taxon>Araneae</taxon>
        <taxon>Araneomorphae</taxon>
        <taxon>Entelegynae</taxon>
        <taxon>Eresoidea</taxon>
        <taxon>Eresidae</taxon>
        <taxon>Stegodyphus</taxon>
    </lineage>
</organism>
<dbReference type="Pfam" id="PF22073">
    <property type="entry name" value="Cep192_D4"/>
    <property type="match status" value="1"/>
</dbReference>
<evidence type="ECO:0000259" key="1">
    <source>
        <dbReference type="Pfam" id="PF22073"/>
    </source>
</evidence>
<dbReference type="GO" id="GO:0051298">
    <property type="term" value="P:centrosome duplication"/>
    <property type="evidence" value="ECO:0007669"/>
    <property type="project" value="InterPro"/>
</dbReference>
<dbReference type="InterPro" id="IPR013783">
    <property type="entry name" value="Ig-like_fold"/>
</dbReference>
<dbReference type="Gene3D" id="2.60.40.10">
    <property type="entry name" value="Immunoglobulins"/>
    <property type="match status" value="1"/>
</dbReference>
<dbReference type="GO" id="GO:0005814">
    <property type="term" value="C:centriole"/>
    <property type="evidence" value="ECO:0007669"/>
    <property type="project" value="TreeGrafter"/>
</dbReference>
<dbReference type="Proteomes" id="UP000054359">
    <property type="component" value="Unassembled WGS sequence"/>
</dbReference>
<dbReference type="InterPro" id="IPR054090">
    <property type="entry name" value="Cep192_Spd-2-like_dom"/>
</dbReference>
<dbReference type="Pfam" id="PF22074">
    <property type="entry name" value="Cep192_D5"/>
    <property type="match status" value="1"/>
</dbReference>
<evidence type="ECO:0000313" key="3">
    <source>
        <dbReference type="EMBL" id="KFM56707.1"/>
    </source>
</evidence>
<gene>
    <name evidence="3" type="ORF">X975_25827</name>
</gene>
<dbReference type="GO" id="GO:0005737">
    <property type="term" value="C:cytoplasm"/>
    <property type="evidence" value="ECO:0007669"/>
    <property type="project" value="TreeGrafter"/>
</dbReference>
<dbReference type="GO" id="GO:0090222">
    <property type="term" value="P:centrosome-templated microtubule nucleation"/>
    <property type="evidence" value="ECO:0007669"/>
    <property type="project" value="InterPro"/>
</dbReference>
<feature type="non-terminal residue" evidence="3">
    <location>
        <position position="170"/>
    </location>
</feature>
<dbReference type="InterPro" id="IPR039103">
    <property type="entry name" value="Spd-2/CEP192"/>
</dbReference>
<dbReference type="GO" id="GO:0019901">
    <property type="term" value="F:protein kinase binding"/>
    <property type="evidence" value="ECO:0007669"/>
    <property type="project" value="TreeGrafter"/>
</dbReference>
<dbReference type="AlphaFoldDB" id="A0A087SV18"/>
<evidence type="ECO:0000313" key="4">
    <source>
        <dbReference type="Proteomes" id="UP000054359"/>
    </source>
</evidence>
<dbReference type="GO" id="GO:0000242">
    <property type="term" value="C:pericentriolar material"/>
    <property type="evidence" value="ECO:0007669"/>
    <property type="project" value="TreeGrafter"/>
</dbReference>
<proteinExistence type="predicted"/>
<dbReference type="GO" id="GO:0090307">
    <property type="term" value="P:mitotic spindle assembly"/>
    <property type="evidence" value="ECO:0007669"/>
    <property type="project" value="TreeGrafter"/>
</dbReference>
<protein>
    <submittedName>
        <fullName evidence="3">Centrosomal protein</fullName>
    </submittedName>
</protein>
<dbReference type="OrthoDB" id="6429636at2759"/>
<keyword evidence="4" id="KW-1185">Reference proteome</keyword>
<dbReference type="InterPro" id="IPR054091">
    <property type="entry name" value="Cep192-like_D5"/>
</dbReference>
<feature type="domain" description="Cep192/Spd-2-like" evidence="1">
    <location>
        <begin position="5"/>
        <end position="58"/>
    </location>
</feature>
<evidence type="ECO:0000259" key="2">
    <source>
        <dbReference type="Pfam" id="PF22074"/>
    </source>
</evidence>
<accession>A0A087SV18</accession>
<feature type="domain" description="Cep192-like" evidence="2">
    <location>
        <begin position="84"/>
        <end position="168"/>
    </location>
</feature>
<dbReference type="STRING" id="407821.A0A087SV18"/>
<reference evidence="3 4" key="1">
    <citation type="submission" date="2013-11" db="EMBL/GenBank/DDBJ databases">
        <title>Genome sequencing of Stegodyphus mimosarum.</title>
        <authorList>
            <person name="Bechsgaard J."/>
        </authorList>
    </citation>
    <scope>NUCLEOTIDE SEQUENCE [LARGE SCALE GENOMIC DNA]</scope>
</reference>
<name>A0A087SV18_STEMI</name>
<dbReference type="EMBL" id="KK112089">
    <property type="protein sequence ID" value="KFM56707.1"/>
    <property type="molecule type" value="Genomic_DNA"/>
</dbReference>
<sequence length="170" mass="18736">MDNFNHRGFTLKPMEEKTISLKFSPTEVVSYSGTLVVRSLLENEEQMTFVIPLSGYGGTGKIEAVGLTVKEGIGHCLDINIPEGNKLYHANIVISNTGHRDSFAKVLVSSGKQVVVYPAEFVLLENERKTLSITVNCLKGCNECGISGDGIITILYGDEIMRQQIRRVRS</sequence>
<dbReference type="PANTHER" id="PTHR16029:SF11">
    <property type="entry name" value="CENTROSOMAL PROTEIN OF 192 KDA"/>
    <property type="match status" value="1"/>
</dbReference>
<dbReference type="GO" id="GO:0071539">
    <property type="term" value="P:protein localization to centrosome"/>
    <property type="evidence" value="ECO:0007669"/>
    <property type="project" value="InterPro"/>
</dbReference>
<dbReference type="PANTHER" id="PTHR16029">
    <property type="entry name" value="CENTROSOMAL PROTEIN OF 192 KDA"/>
    <property type="match status" value="1"/>
</dbReference>